<comment type="caution">
    <text evidence="2">The sequence shown here is derived from an EMBL/GenBank/DDBJ whole genome shotgun (WGS) entry which is preliminary data.</text>
</comment>
<feature type="compositionally biased region" description="Pro residues" evidence="1">
    <location>
        <begin position="203"/>
        <end position="214"/>
    </location>
</feature>
<dbReference type="Proteomes" id="UP001602123">
    <property type="component" value="Unassembled WGS sequence"/>
</dbReference>
<dbReference type="EMBL" id="JBIAUT010000003">
    <property type="protein sequence ID" value="MFF4217234.1"/>
    <property type="molecule type" value="Genomic_DNA"/>
</dbReference>
<accession>A0ABW6TXD9</accession>
<feature type="region of interest" description="Disordered" evidence="1">
    <location>
        <begin position="161"/>
        <end position="239"/>
    </location>
</feature>
<evidence type="ECO:0008006" key="4">
    <source>
        <dbReference type="Google" id="ProtNLM"/>
    </source>
</evidence>
<feature type="compositionally biased region" description="Low complexity" evidence="1">
    <location>
        <begin position="229"/>
        <end position="239"/>
    </location>
</feature>
<gene>
    <name evidence="2" type="ORF">ACFYZM_13285</name>
</gene>
<sequence length="239" mass="24873">MPTPYGSRGGMAFSADELRVLRRALAIALHPHAVPGRPGPERAAEVRDCFRLAEAVDEAVLESGRLRAFLRADLARYRAALPGAASGYAERLQDALAAGYRPHAEDLDALRALSAVPTAGPAGAAYRALLRRCELASGRAGAADRTACAVPAARIRLRRTPLLALPGGRPPTAGASAPRPGRKPAQKPAEKPAEKPGGEPGKPSGPRPDRPIPTPGEVFPPRRKPAPPSSAGAPHARPA</sequence>
<proteinExistence type="predicted"/>
<evidence type="ECO:0000313" key="3">
    <source>
        <dbReference type="Proteomes" id="UP001602123"/>
    </source>
</evidence>
<reference evidence="2 3" key="1">
    <citation type="submission" date="2024-10" db="EMBL/GenBank/DDBJ databases">
        <title>The Natural Products Discovery Center: Release of the First 8490 Sequenced Strains for Exploring Actinobacteria Biosynthetic Diversity.</title>
        <authorList>
            <person name="Kalkreuter E."/>
            <person name="Kautsar S.A."/>
            <person name="Yang D."/>
            <person name="Bader C.D."/>
            <person name="Teijaro C.N."/>
            <person name="Fluegel L."/>
            <person name="Davis C.M."/>
            <person name="Simpson J.R."/>
            <person name="Lauterbach L."/>
            <person name="Steele A.D."/>
            <person name="Gui C."/>
            <person name="Meng S."/>
            <person name="Li G."/>
            <person name="Viehrig K."/>
            <person name="Ye F."/>
            <person name="Su P."/>
            <person name="Kiefer A.F."/>
            <person name="Nichols A."/>
            <person name="Cepeda A.J."/>
            <person name="Yan W."/>
            <person name="Fan B."/>
            <person name="Jiang Y."/>
            <person name="Adhikari A."/>
            <person name="Zheng C.-J."/>
            <person name="Schuster L."/>
            <person name="Cowan T.M."/>
            <person name="Smanski M.J."/>
            <person name="Chevrette M.G."/>
            <person name="De Carvalho L.P.S."/>
            <person name="Shen B."/>
        </authorList>
    </citation>
    <scope>NUCLEOTIDE SEQUENCE [LARGE SCALE GENOMIC DNA]</scope>
    <source>
        <strain evidence="2 3">NPDC001650</strain>
    </source>
</reference>
<feature type="compositionally biased region" description="Basic and acidic residues" evidence="1">
    <location>
        <begin position="188"/>
        <end position="197"/>
    </location>
</feature>
<evidence type="ECO:0000256" key="1">
    <source>
        <dbReference type="SAM" id="MobiDB-lite"/>
    </source>
</evidence>
<dbReference type="RefSeq" id="WP_302863333.1">
    <property type="nucleotide sequence ID" value="NZ_JBIAUT010000003.1"/>
</dbReference>
<evidence type="ECO:0000313" key="2">
    <source>
        <dbReference type="EMBL" id="MFF4217234.1"/>
    </source>
</evidence>
<keyword evidence="3" id="KW-1185">Reference proteome</keyword>
<name>A0ABW6TXD9_9ACTN</name>
<protein>
    <recommendedName>
        <fullName evidence="4">Translation initiation factor IF-2</fullName>
    </recommendedName>
</protein>
<organism evidence="2 3">
    <name type="scientific">Streptomyces nondiastaticus</name>
    <dbReference type="NCBI Taxonomy" id="3154512"/>
    <lineage>
        <taxon>Bacteria</taxon>
        <taxon>Bacillati</taxon>
        <taxon>Actinomycetota</taxon>
        <taxon>Actinomycetes</taxon>
        <taxon>Kitasatosporales</taxon>
        <taxon>Streptomycetaceae</taxon>
        <taxon>Streptomyces</taxon>
    </lineage>
</organism>